<dbReference type="GO" id="GO:0071168">
    <property type="term" value="P:protein localization to chromatin"/>
    <property type="evidence" value="ECO:0007669"/>
    <property type="project" value="EnsemblFungi"/>
</dbReference>
<evidence type="ECO:0000313" key="10">
    <source>
        <dbReference type="EMBL" id="KTA96964.1"/>
    </source>
</evidence>
<feature type="region of interest" description="Disordered" evidence="6">
    <location>
        <begin position="678"/>
        <end position="709"/>
    </location>
</feature>
<dbReference type="GO" id="GO:0005634">
    <property type="term" value="C:nucleus"/>
    <property type="evidence" value="ECO:0007669"/>
    <property type="project" value="UniProtKB-SubCell"/>
</dbReference>
<dbReference type="GO" id="GO:0000127">
    <property type="term" value="C:transcription factor TFIIIC complex"/>
    <property type="evidence" value="ECO:0007669"/>
    <property type="project" value="EnsemblFungi"/>
</dbReference>
<protein>
    <submittedName>
        <fullName evidence="10">Transcription factor tau 138 kDa subunit</fullName>
    </submittedName>
</protein>
<feature type="region of interest" description="Disordered" evidence="6">
    <location>
        <begin position="496"/>
        <end position="519"/>
    </location>
</feature>
<dbReference type="InterPro" id="IPR007309">
    <property type="entry name" value="TFIIIC_Bblock-bd"/>
</dbReference>
<feature type="compositionally biased region" description="Acidic residues" evidence="6">
    <location>
        <begin position="273"/>
        <end position="294"/>
    </location>
</feature>
<feature type="domain" description="Transcription factor tau subunit sfc3/Tfc3 C-terminal" evidence="8">
    <location>
        <begin position="735"/>
        <end position="1117"/>
    </location>
</feature>
<dbReference type="InterPro" id="IPR046488">
    <property type="entry name" value="Sfc3/Tfc3_C"/>
</dbReference>
<evidence type="ECO:0000313" key="11">
    <source>
        <dbReference type="Proteomes" id="UP000054886"/>
    </source>
</evidence>
<feature type="compositionally biased region" description="Polar residues" evidence="6">
    <location>
        <begin position="680"/>
        <end position="696"/>
    </location>
</feature>
<evidence type="ECO:0000256" key="6">
    <source>
        <dbReference type="SAM" id="MobiDB-lite"/>
    </source>
</evidence>
<dbReference type="VEuPathDB" id="FungiDB:GVI51_A00627"/>
<feature type="region of interest" description="Disordered" evidence="6">
    <location>
        <begin position="308"/>
        <end position="328"/>
    </location>
</feature>
<dbReference type="VEuPathDB" id="FungiDB:B1J91_A00803g"/>
<keyword evidence="5" id="KW-0539">Nucleus</keyword>
<evidence type="ECO:0000256" key="5">
    <source>
        <dbReference type="ARBA" id="ARBA00023242"/>
    </source>
</evidence>
<dbReference type="EMBL" id="LLZZ01000164">
    <property type="protein sequence ID" value="KTA96964.1"/>
    <property type="molecule type" value="Genomic_DNA"/>
</dbReference>
<keyword evidence="4" id="KW-0804">Transcription</keyword>
<dbReference type="PANTHER" id="PTHR15180">
    <property type="entry name" value="GENERAL TRANSCRIPTION FACTOR 3C POLYPEPTIDE 1"/>
    <property type="match status" value="1"/>
</dbReference>
<dbReference type="GO" id="GO:0001003">
    <property type="term" value="F:RNA polymerase III type 2 promoter sequence-specific DNA binding"/>
    <property type="evidence" value="ECO:0007669"/>
    <property type="project" value="EnsemblFungi"/>
</dbReference>
<organism evidence="10 11">
    <name type="scientific">Candida glabrata</name>
    <name type="common">Yeast</name>
    <name type="synonym">Torulopsis glabrata</name>
    <dbReference type="NCBI Taxonomy" id="5478"/>
    <lineage>
        <taxon>Eukaryota</taxon>
        <taxon>Fungi</taxon>
        <taxon>Dikarya</taxon>
        <taxon>Ascomycota</taxon>
        <taxon>Saccharomycotina</taxon>
        <taxon>Saccharomycetes</taxon>
        <taxon>Saccharomycetales</taxon>
        <taxon>Saccharomycetaceae</taxon>
        <taxon>Nakaseomyces</taxon>
    </lineage>
</organism>
<reference evidence="10 11" key="1">
    <citation type="submission" date="2015-10" db="EMBL/GenBank/DDBJ databases">
        <title>Draft genomes sequences of Candida glabrata isolates 1A, 1B, 2A, 2B, 3A and 3B.</title>
        <authorList>
            <person name="Haavelsrud O.E."/>
            <person name="Gaustad P."/>
        </authorList>
    </citation>
    <scope>NUCLEOTIDE SEQUENCE [LARGE SCALE GENOMIC DNA]</scope>
    <source>
        <strain evidence="10">910700640</strain>
    </source>
</reference>
<dbReference type="Pfam" id="PF20222">
    <property type="entry name" value="DUF6581"/>
    <property type="match status" value="1"/>
</dbReference>
<dbReference type="GO" id="GO:0006384">
    <property type="term" value="P:transcription initiation at RNA polymerase III promoter"/>
    <property type="evidence" value="ECO:0007669"/>
    <property type="project" value="InterPro"/>
</dbReference>
<accession>A0A0W0CBJ7</accession>
<sequence>MVLYPDELVSQLCEEIAYEKGAVSLAQLWNIAETVMGVTALDDDEPMQRYILQSLFSDPEVLVMDGEGNSVTKSVTEIDSACVVSISEEKLWQVLTGGYSKKDSSIGNSAFQLLVEIAHARGQGINTMELAQITKQDPRSITGRLKKLDNLIKSVQVIHNGHVVKNLRLRKFITDINEEENEEVYISMRDHLAEIVDVVKNSKNCIRQVSDLKRQLQFDKTKRLSRAFISAIAWLDENGYLRKVIVVSPVNPDVKIRCVKFLKDYKPSQDANEFSDSDMGEMSNDEDEAENDDDEAIERLNSTSTTDVLQGQELVLQEPSNTTSTTNGNNNIYMNRFYPIQNQTYAMVEKTGVKGLPTMDIINSLTGRDYKRPFGKISDYYMVSKNSKSKGANFKKNNKYQLTRLYDFEGKKKFYRFFTKENFEKLTDTTVGNAEVKNYNWPSDLKKQNQNIYQLSKKLFSPLNVTLRTTLDNSGKRIFFWNGELDIERPEIPSGSKKRKITVSEGERKSKSVQEKRSRNISDNLVEKDVEGTKLPLLNIDGFSASSLRSLSRQKAIMKVLEKSGGVSLLREQFFEDVTNYMSSSTVIDKKTLKGDVDLMIGNSKLTLYTDPDTQRKVIHFPDVPMAKISDLLTDTKDNKKNFFKDILHDTDIYFYDQNAKDRFNRKMKATERIRKYQNGRKNNNSEVRNTNSSSVKLFEERKRSRKERIDRTKKHNGNITPIVEDKQLEKASRDFNISTKLGIAKLIKLVVISKSIKNEVVWSQITTLFPYNSIDNLKRQWTARRIKMGQHGWKALLSKWRKILLQGISEELVTLEQTENLELSILLRLWEDKEKEVDSERVKLLYNYQENLKQLTFLKKGDNKTVSTHSSIAMSSMIQREIASLKHTPTLSHECLPDVEQKARRQDQIRTIVRSILVESKEMNKNEIDILKDVARDELDAIIMDMAKQKQLYLHSSKLKPTERIFELLQTKGDFSAFKKAANLSEKIAQMLNSSYGIVINEEFEDVCSWIFIDLIDTGDACISIMPLERHVRPLKYTTRSFEIKTLTPPLVLYNGNGSTGINFDVKQIPVPLGKPFSKLWIDSEGSLRSDIWKSLLTIVLTDILFKPGVQSTTIASDCESLIGVEEIEVICQWLINKNLIVKDDNDGFTVQSRWYNLLKV</sequence>
<feature type="region of interest" description="Disordered" evidence="6">
    <location>
        <begin position="269"/>
        <end position="294"/>
    </location>
</feature>
<dbReference type="InterPro" id="IPR044210">
    <property type="entry name" value="Tfc3-like"/>
</dbReference>
<comment type="subcellular location">
    <subcellularLocation>
        <location evidence="1">Nucleus</location>
    </subcellularLocation>
</comment>
<feature type="compositionally biased region" description="Basic and acidic residues" evidence="6">
    <location>
        <begin position="505"/>
        <end position="519"/>
    </location>
</feature>
<keyword evidence="2" id="KW-0597">Phosphoprotein</keyword>
<evidence type="ECO:0000259" key="7">
    <source>
        <dbReference type="Pfam" id="PF04182"/>
    </source>
</evidence>
<evidence type="ECO:0000256" key="2">
    <source>
        <dbReference type="ARBA" id="ARBA00022553"/>
    </source>
</evidence>
<dbReference type="Pfam" id="PF04182">
    <property type="entry name" value="B-block_TFIIIC"/>
    <property type="match status" value="1"/>
</dbReference>
<name>A0A0W0CBJ7_CANGB</name>
<dbReference type="GO" id="GO:0008301">
    <property type="term" value="F:DNA binding, bending"/>
    <property type="evidence" value="ECO:0007669"/>
    <property type="project" value="EnsemblFungi"/>
</dbReference>
<gene>
    <name evidence="10" type="ORF">AO440_000029</name>
</gene>
<dbReference type="GO" id="GO:0042791">
    <property type="term" value="P:5S class rRNA transcription by RNA polymerase III"/>
    <property type="evidence" value="ECO:0007669"/>
    <property type="project" value="EnsemblFungi"/>
</dbReference>
<dbReference type="InterPro" id="IPR035625">
    <property type="entry name" value="Tfc3-like_eWH"/>
</dbReference>
<keyword evidence="3" id="KW-0238">DNA-binding</keyword>
<feature type="compositionally biased region" description="Basic and acidic residues" evidence="6">
    <location>
        <begin position="698"/>
        <end position="709"/>
    </location>
</feature>
<dbReference type="InterPro" id="IPR049543">
    <property type="entry name" value="WHD_TFC3"/>
</dbReference>
<dbReference type="Proteomes" id="UP000054886">
    <property type="component" value="Unassembled WGS sequence"/>
</dbReference>
<feature type="domain" description="B-block binding subunit of TFIIIC" evidence="7">
    <location>
        <begin position="108"/>
        <end position="174"/>
    </location>
</feature>
<dbReference type="VEuPathDB" id="FungiDB:CAGL0A00803g"/>
<evidence type="ECO:0000259" key="8">
    <source>
        <dbReference type="Pfam" id="PF20222"/>
    </source>
</evidence>
<dbReference type="CDD" id="cd16169">
    <property type="entry name" value="Tau138_eWH"/>
    <property type="match status" value="1"/>
</dbReference>
<dbReference type="PANTHER" id="PTHR15180:SF1">
    <property type="entry name" value="GENERAL TRANSCRIPTION FACTOR 3C POLYPEPTIDE 1"/>
    <property type="match status" value="1"/>
</dbReference>
<dbReference type="VEuPathDB" id="FungiDB:GWK60_A00693"/>
<comment type="caution">
    <text evidence="10">The sequence shown here is derived from an EMBL/GenBank/DDBJ whole genome shotgun (WGS) entry which is preliminary data.</text>
</comment>
<feature type="domain" description="Transcription factor tau 138 kDa subunit extended winged helix" evidence="9">
    <location>
        <begin position="547"/>
        <end position="637"/>
    </location>
</feature>
<dbReference type="AlphaFoldDB" id="A0A0W0CBJ7"/>
<evidence type="ECO:0000256" key="4">
    <source>
        <dbReference type="ARBA" id="ARBA00023163"/>
    </source>
</evidence>
<dbReference type="GO" id="GO:0001002">
    <property type="term" value="F:RNA polymerase III type 1 promoter sequence-specific DNA binding"/>
    <property type="evidence" value="ECO:0007669"/>
    <property type="project" value="EnsemblFungi"/>
</dbReference>
<evidence type="ECO:0000259" key="9">
    <source>
        <dbReference type="Pfam" id="PF21552"/>
    </source>
</evidence>
<evidence type="ECO:0000256" key="1">
    <source>
        <dbReference type="ARBA" id="ARBA00004123"/>
    </source>
</evidence>
<dbReference type="Pfam" id="PF21552">
    <property type="entry name" value="WHD_TFC3"/>
    <property type="match status" value="1"/>
</dbReference>
<proteinExistence type="predicted"/>
<evidence type="ECO:0000256" key="3">
    <source>
        <dbReference type="ARBA" id="ARBA00023125"/>
    </source>
</evidence>